<keyword evidence="7" id="KW-1185">Reference proteome</keyword>
<evidence type="ECO:0000313" key="7">
    <source>
        <dbReference type="Proteomes" id="UP000015102"/>
    </source>
</evidence>
<keyword evidence="1" id="KW-0545">Nucleotide biosynthesis</keyword>
<dbReference type="Pfam" id="PF00383">
    <property type="entry name" value="dCMP_cyt_deam_1"/>
    <property type="match status" value="1"/>
</dbReference>
<evidence type="ECO:0000256" key="3">
    <source>
        <dbReference type="ARBA" id="ARBA00038938"/>
    </source>
</evidence>
<evidence type="ECO:0000313" key="6">
    <source>
        <dbReference type="EnsemblMetazoa" id="MESCA002196-PA"/>
    </source>
</evidence>
<dbReference type="PANTHER" id="PTHR11086:SF18">
    <property type="entry name" value="DEOXYCYTIDYLATE DEAMINASE"/>
    <property type="match status" value="1"/>
</dbReference>
<proteinExistence type="predicted"/>
<dbReference type="EnsemblMetazoa" id="MESCA002196-RA">
    <property type="protein sequence ID" value="MESCA002196-PA"/>
    <property type="gene ID" value="MESCA002196"/>
</dbReference>
<dbReference type="HOGENOM" id="CLU_047993_1_2_1"/>
<dbReference type="InterPro" id="IPR016193">
    <property type="entry name" value="Cytidine_deaminase-like"/>
</dbReference>
<accession>T1GFP9</accession>
<organism evidence="6 7">
    <name type="scientific">Megaselia scalaris</name>
    <name type="common">Humpbacked fly</name>
    <name type="synonym">Phora scalaris</name>
    <dbReference type="NCBI Taxonomy" id="36166"/>
    <lineage>
        <taxon>Eukaryota</taxon>
        <taxon>Metazoa</taxon>
        <taxon>Ecdysozoa</taxon>
        <taxon>Arthropoda</taxon>
        <taxon>Hexapoda</taxon>
        <taxon>Insecta</taxon>
        <taxon>Pterygota</taxon>
        <taxon>Neoptera</taxon>
        <taxon>Endopterygota</taxon>
        <taxon>Diptera</taxon>
        <taxon>Brachycera</taxon>
        <taxon>Muscomorpha</taxon>
        <taxon>Platypezoidea</taxon>
        <taxon>Phoridae</taxon>
        <taxon>Megaseliini</taxon>
        <taxon>Megaselia</taxon>
    </lineage>
</organism>
<sequence length="148" mass="16825">MSSGKRQDYISWDDYFMSTAILSAKRSKDPSTQVGACIVDDNNRIVSIGYNGFPRNCHDDIFPWTKDNDDPIDCKNMYVVHAEANAILNAINNKYSEKPAFRASRKMLDYVGIKCTKFSPKQSKVVIDFTEYESGPNSFYSDTPTKNH</sequence>
<reference evidence="6" key="2">
    <citation type="submission" date="2015-06" db="UniProtKB">
        <authorList>
            <consortium name="EnsemblMetazoa"/>
        </authorList>
    </citation>
    <scope>IDENTIFICATION</scope>
</reference>
<evidence type="ECO:0000256" key="1">
    <source>
        <dbReference type="ARBA" id="ARBA00022727"/>
    </source>
</evidence>
<dbReference type="EC" id="3.5.4.12" evidence="3"/>
<dbReference type="SUPFAM" id="SSF53927">
    <property type="entry name" value="Cytidine deaminase-like"/>
    <property type="match status" value="1"/>
</dbReference>
<protein>
    <recommendedName>
        <fullName evidence="4">dCMP deaminase</fullName>
        <ecNumber evidence="3">3.5.4.12</ecNumber>
    </recommendedName>
    <alternativeName>
        <fullName evidence="4">dCMP deaminase</fullName>
    </alternativeName>
</protein>
<feature type="domain" description="CMP/dCMP-type deaminase" evidence="5">
    <location>
        <begin position="11"/>
        <end position="148"/>
    </location>
</feature>
<name>T1GFP9_MEGSC</name>
<dbReference type="EMBL" id="CAQQ02050859">
    <property type="status" value="NOT_ANNOTATED_CDS"/>
    <property type="molecule type" value="Genomic_DNA"/>
</dbReference>
<dbReference type="PANTHER" id="PTHR11086">
    <property type="entry name" value="DEOXYCYTIDYLATE DEAMINASE-RELATED"/>
    <property type="match status" value="1"/>
</dbReference>
<evidence type="ECO:0000256" key="2">
    <source>
        <dbReference type="ARBA" id="ARBA00022801"/>
    </source>
</evidence>
<dbReference type="STRING" id="36166.T1GFP9"/>
<dbReference type="InterPro" id="IPR002125">
    <property type="entry name" value="CMP_dCMP_dom"/>
</dbReference>
<dbReference type="Gene3D" id="3.40.140.10">
    <property type="entry name" value="Cytidine Deaminase, domain 2"/>
    <property type="match status" value="1"/>
</dbReference>
<evidence type="ECO:0000259" key="5">
    <source>
        <dbReference type="PROSITE" id="PS51747"/>
    </source>
</evidence>
<dbReference type="AlphaFoldDB" id="T1GFP9"/>
<dbReference type="InterPro" id="IPR015517">
    <property type="entry name" value="dCMP_deaminase-rel"/>
</dbReference>
<dbReference type="OMA" id="FTEYESG"/>
<dbReference type="PROSITE" id="PS51747">
    <property type="entry name" value="CYT_DCMP_DEAMINASES_2"/>
    <property type="match status" value="1"/>
</dbReference>
<dbReference type="GO" id="GO:0004132">
    <property type="term" value="F:dCMP deaminase activity"/>
    <property type="evidence" value="ECO:0007669"/>
    <property type="project" value="TreeGrafter"/>
</dbReference>
<reference evidence="7" key="1">
    <citation type="submission" date="2013-02" db="EMBL/GenBank/DDBJ databases">
        <authorList>
            <person name="Hughes D."/>
        </authorList>
    </citation>
    <scope>NUCLEOTIDE SEQUENCE</scope>
    <source>
        <strain>Durham</strain>
        <strain evidence="7">NC isolate 2 -- Noor lab</strain>
    </source>
</reference>
<evidence type="ECO:0000256" key="4">
    <source>
        <dbReference type="ARBA" id="ARBA00041763"/>
    </source>
</evidence>
<dbReference type="GO" id="GO:0005737">
    <property type="term" value="C:cytoplasm"/>
    <property type="evidence" value="ECO:0007669"/>
    <property type="project" value="TreeGrafter"/>
</dbReference>
<dbReference type="Proteomes" id="UP000015102">
    <property type="component" value="Unassembled WGS sequence"/>
</dbReference>
<keyword evidence="2" id="KW-0378">Hydrolase</keyword>